<keyword evidence="8" id="KW-0902">Two-component regulatory system</keyword>
<evidence type="ECO:0000313" key="11">
    <source>
        <dbReference type="EMBL" id="GIH23328.1"/>
    </source>
</evidence>
<evidence type="ECO:0000256" key="7">
    <source>
        <dbReference type="ARBA" id="ARBA00022840"/>
    </source>
</evidence>
<sequence length="688" mass="72579">MLATPCWLGYSALAASSYDLGMNRPLYAGMAAWAAVGLSVAVSAGDLWLAMPLHLPATVDPWLHALGVLARLAPVVAGALIVLRRAHNRVGWTLLVCGTLVIALEFCRMAAVALVEFLPGPVPPAAYALAAVPQAFFGLVYAWPVAIVLLFPDGRLSGSVDRWCFRGVLGACLVLGVAGLAGSPLTPAPYEGRANVFHVGWFAPYREGVFAAGWLVLWVLLVANVVLVIRRLRRATGERRLQLLWLTVAAVLPPVSLVGCVLALTGSLNMRYVDIAVSAAQLLVVAAVIVAVTKHGLYGIERLINRTLVYVSLTLLVAAVYLAVTVGGGLLAGAGSSWGTALATTAAAVVFFQARTATQKIIDRRFASRRYAAVNAMREYTARLHRGDAELGDIVPLLAQVLGDASLRAYFPSEAGWRTIDDRPAEPDPGLAHAPVRFAGAQVALIGHAVALSYEPELVRSVLGEAAGTLAMARLQLQVKHQLDEVKASRERIVQAGYQERRRLERDLHDGAQQRLVALGISLRRLQHALPPGARVIAPALDTAVRQVGEAIGDLRAIAAGIRPARLDDGLRAALDDLTQNSPIPVEVNVPDGRIAPELEAAAYFIVCEAVTNAVKHAAPSRVIVRGALDGATLKMSVVDDGRGGAVADDKGGGLSGMADRARAHGGTLVVRSRPGSGTTVEVVLPCG</sequence>
<evidence type="ECO:0000256" key="1">
    <source>
        <dbReference type="ARBA" id="ARBA00000085"/>
    </source>
</evidence>
<feature type="transmembrane region" description="Helical" evidence="9">
    <location>
        <begin position="90"/>
        <end position="115"/>
    </location>
</feature>
<dbReference type="GO" id="GO:0005524">
    <property type="term" value="F:ATP binding"/>
    <property type="evidence" value="ECO:0007669"/>
    <property type="project" value="UniProtKB-KW"/>
</dbReference>
<feature type="transmembrane region" description="Helical" evidence="9">
    <location>
        <begin position="209"/>
        <end position="229"/>
    </location>
</feature>
<evidence type="ECO:0000256" key="3">
    <source>
        <dbReference type="ARBA" id="ARBA00022553"/>
    </source>
</evidence>
<accession>A0A919UMI1</accession>
<dbReference type="Pfam" id="PF02518">
    <property type="entry name" value="HATPase_c"/>
    <property type="match status" value="1"/>
</dbReference>
<name>A0A919UMI1_9ACTN</name>
<dbReference type="GO" id="GO:0000155">
    <property type="term" value="F:phosphorelay sensor kinase activity"/>
    <property type="evidence" value="ECO:0007669"/>
    <property type="project" value="InterPro"/>
</dbReference>
<dbReference type="Pfam" id="PF07730">
    <property type="entry name" value="HisKA_3"/>
    <property type="match status" value="1"/>
</dbReference>
<dbReference type="AlphaFoldDB" id="A0A919UMI1"/>
<dbReference type="Proteomes" id="UP000640052">
    <property type="component" value="Unassembled WGS sequence"/>
</dbReference>
<dbReference type="InterPro" id="IPR036890">
    <property type="entry name" value="HATPase_C_sf"/>
</dbReference>
<reference evidence="11" key="1">
    <citation type="submission" date="2021-01" db="EMBL/GenBank/DDBJ databases">
        <title>Whole genome shotgun sequence of Acrocarpospora phusangensis NBRC 108782.</title>
        <authorList>
            <person name="Komaki H."/>
            <person name="Tamura T."/>
        </authorList>
    </citation>
    <scope>NUCLEOTIDE SEQUENCE</scope>
    <source>
        <strain evidence="11">NBRC 108782</strain>
    </source>
</reference>
<dbReference type="Gene3D" id="1.20.5.1930">
    <property type="match status" value="1"/>
</dbReference>
<comment type="caution">
    <text evidence="11">The sequence shown here is derived from an EMBL/GenBank/DDBJ whole genome shotgun (WGS) entry which is preliminary data.</text>
</comment>
<feature type="transmembrane region" description="Helical" evidence="9">
    <location>
        <begin position="270"/>
        <end position="291"/>
    </location>
</feature>
<keyword evidence="9" id="KW-1133">Transmembrane helix</keyword>
<feature type="domain" description="Histidine kinase/HSP90-like ATPase" evidence="10">
    <location>
        <begin position="598"/>
        <end position="688"/>
    </location>
</feature>
<keyword evidence="9" id="KW-0812">Transmembrane</keyword>
<feature type="transmembrane region" description="Helical" evidence="9">
    <location>
        <begin position="303"/>
        <end position="324"/>
    </location>
</feature>
<dbReference type="GO" id="GO:0016020">
    <property type="term" value="C:membrane"/>
    <property type="evidence" value="ECO:0007669"/>
    <property type="project" value="InterPro"/>
</dbReference>
<dbReference type="InterPro" id="IPR003594">
    <property type="entry name" value="HATPase_dom"/>
</dbReference>
<dbReference type="CDD" id="cd16917">
    <property type="entry name" value="HATPase_UhpB-NarQ-NarX-like"/>
    <property type="match status" value="1"/>
</dbReference>
<evidence type="ECO:0000256" key="4">
    <source>
        <dbReference type="ARBA" id="ARBA00022679"/>
    </source>
</evidence>
<feature type="transmembrane region" description="Helical" evidence="9">
    <location>
        <begin position="26"/>
        <end position="50"/>
    </location>
</feature>
<feature type="transmembrane region" description="Helical" evidence="9">
    <location>
        <begin position="241"/>
        <end position="264"/>
    </location>
</feature>
<proteinExistence type="predicted"/>
<feature type="transmembrane region" description="Helical" evidence="9">
    <location>
        <begin position="163"/>
        <end position="182"/>
    </location>
</feature>
<dbReference type="EMBL" id="BOOA01000009">
    <property type="protein sequence ID" value="GIH23328.1"/>
    <property type="molecule type" value="Genomic_DNA"/>
</dbReference>
<dbReference type="Gene3D" id="3.30.565.10">
    <property type="entry name" value="Histidine kinase-like ATPase, C-terminal domain"/>
    <property type="match status" value="1"/>
</dbReference>
<evidence type="ECO:0000256" key="9">
    <source>
        <dbReference type="SAM" id="Phobius"/>
    </source>
</evidence>
<dbReference type="PANTHER" id="PTHR24421">
    <property type="entry name" value="NITRATE/NITRITE SENSOR PROTEIN NARX-RELATED"/>
    <property type="match status" value="1"/>
</dbReference>
<feature type="transmembrane region" description="Helical" evidence="9">
    <location>
        <begin position="62"/>
        <end position="83"/>
    </location>
</feature>
<dbReference type="SUPFAM" id="SSF55874">
    <property type="entry name" value="ATPase domain of HSP90 chaperone/DNA topoisomerase II/histidine kinase"/>
    <property type="match status" value="1"/>
</dbReference>
<keyword evidence="7" id="KW-0067">ATP-binding</keyword>
<organism evidence="11 12">
    <name type="scientific">Acrocarpospora phusangensis</name>
    <dbReference type="NCBI Taxonomy" id="1070424"/>
    <lineage>
        <taxon>Bacteria</taxon>
        <taxon>Bacillati</taxon>
        <taxon>Actinomycetota</taxon>
        <taxon>Actinomycetes</taxon>
        <taxon>Streptosporangiales</taxon>
        <taxon>Streptosporangiaceae</taxon>
        <taxon>Acrocarpospora</taxon>
    </lineage>
</organism>
<dbReference type="SMART" id="SM00387">
    <property type="entry name" value="HATPase_c"/>
    <property type="match status" value="1"/>
</dbReference>
<comment type="catalytic activity">
    <reaction evidence="1">
        <text>ATP + protein L-histidine = ADP + protein N-phospho-L-histidine.</text>
        <dbReference type="EC" id="2.7.13.3"/>
    </reaction>
</comment>
<evidence type="ECO:0000256" key="2">
    <source>
        <dbReference type="ARBA" id="ARBA00012438"/>
    </source>
</evidence>
<keyword evidence="5" id="KW-0547">Nucleotide-binding</keyword>
<evidence type="ECO:0000256" key="8">
    <source>
        <dbReference type="ARBA" id="ARBA00023012"/>
    </source>
</evidence>
<dbReference type="GO" id="GO:0046983">
    <property type="term" value="F:protein dimerization activity"/>
    <property type="evidence" value="ECO:0007669"/>
    <property type="project" value="InterPro"/>
</dbReference>
<gene>
    <name evidence="11" type="ORF">Aph01nite_16380</name>
</gene>
<dbReference type="PANTHER" id="PTHR24421:SF10">
    <property type="entry name" value="NITRATE_NITRITE SENSOR PROTEIN NARQ"/>
    <property type="match status" value="1"/>
</dbReference>
<evidence type="ECO:0000259" key="10">
    <source>
        <dbReference type="SMART" id="SM00387"/>
    </source>
</evidence>
<protein>
    <recommendedName>
        <fullName evidence="2">histidine kinase</fullName>
        <ecNumber evidence="2">2.7.13.3</ecNumber>
    </recommendedName>
</protein>
<feature type="transmembrane region" description="Helical" evidence="9">
    <location>
        <begin position="127"/>
        <end position="151"/>
    </location>
</feature>
<evidence type="ECO:0000256" key="6">
    <source>
        <dbReference type="ARBA" id="ARBA00022777"/>
    </source>
</evidence>
<evidence type="ECO:0000256" key="5">
    <source>
        <dbReference type="ARBA" id="ARBA00022741"/>
    </source>
</evidence>
<keyword evidence="6" id="KW-0418">Kinase</keyword>
<evidence type="ECO:0000313" key="12">
    <source>
        <dbReference type="Proteomes" id="UP000640052"/>
    </source>
</evidence>
<feature type="transmembrane region" description="Helical" evidence="9">
    <location>
        <begin position="330"/>
        <end position="352"/>
    </location>
</feature>
<dbReference type="InterPro" id="IPR050482">
    <property type="entry name" value="Sensor_HK_TwoCompSys"/>
</dbReference>
<dbReference type="EC" id="2.7.13.3" evidence="2"/>
<keyword evidence="12" id="KW-1185">Reference proteome</keyword>
<keyword evidence="4" id="KW-0808">Transferase</keyword>
<keyword evidence="9" id="KW-0472">Membrane</keyword>
<keyword evidence="3" id="KW-0597">Phosphoprotein</keyword>
<dbReference type="InterPro" id="IPR011712">
    <property type="entry name" value="Sig_transdc_His_kin_sub3_dim/P"/>
</dbReference>